<name>A0AAV5MWG0_9ROSI</name>
<evidence type="ECO:0000313" key="2">
    <source>
        <dbReference type="Proteomes" id="UP001054252"/>
    </source>
</evidence>
<comment type="caution">
    <text evidence="1">The sequence shown here is derived from an EMBL/GenBank/DDBJ whole genome shotgun (WGS) entry which is preliminary data.</text>
</comment>
<dbReference type="AlphaFoldDB" id="A0AAV5MWG0"/>
<accession>A0AAV5MWG0</accession>
<dbReference type="Proteomes" id="UP001054252">
    <property type="component" value="Unassembled WGS sequence"/>
</dbReference>
<sequence length="216" mass="24379">MPGIVYSIIIPAHGNPIPRGSTGESYLPYPATNLLFLGFFLAKPRPNRERLDERILKRKKFPGRVIKSLAIAFTVLLAGNCHCNQRGFRDYLSSVESEGRVGLKAARSSRVRVRSGIRGLGALKDGKVRVKNGVQSRCDNRRNFNNVFLLKKLRFPALNLRRVAFHYLFQAFLWEDLKPLAFPYAETVSAIARFSSSDSDSISILHPGERAWCRDC</sequence>
<gene>
    <name evidence="1" type="ORF">SLEP1_g59841</name>
</gene>
<proteinExistence type="predicted"/>
<protein>
    <submittedName>
        <fullName evidence="1">Uncharacterized protein</fullName>
    </submittedName>
</protein>
<evidence type="ECO:0000313" key="1">
    <source>
        <dbReference type="EMBL" id="GKV53309.1"/>
    </source>
</evidence>
<reference evidence="1 2" key="1">
    <citation type="journal article" date="2021" name="Commun. Biol.">
        <title>The genome of Shorea leprosula (Dipterocarpaceae) highlights the ecological relevance of drought in aseasonal tropical rainforests.</title>
        <authorList>
            <person name="Ng K.K.S."/>
            <person name="Kobayashi M.J."/>
            <person name="Fawcett J.A."/>
            <person name="Hatakeyama M."/>
            <person name="Paape T."/>
            <person name="Ng C.H."/>
            <person name="Ang C.C."/>
            <person name="Tnah L.H."/>
            <person name="Lee C.T."/>
            <person name="Nishiyama T."/>
            <person name="Sese J."/>
            <person name="O'Brien M.J."/>
            <person name="Copetti D."/>
            <person name="Mohd Noor M.I."/>
            <person name="Ong R.C."/>
            <person name="Putra M."/>
            <person name="Sireger I.Z."/>
            <person name="Indrioko S."/>
            <person name="Kosugi Y."/>
            <person name="Izuno A."/>
            <person name="Isagi Y."/>
            <person name="Lee S.L."/>
            <person name="Shimizu K.K."/>
        </authorList>
    </citation>
    <scope>NUCLEOTIDE SEQUENCE [LARGE SCALE GENOMIC DNA]</scope>
    <source>
        <strain evidence="1">214</strain>
    </source>
</reference>
<organism evidence="1 2">
    <name type="scientific">Rubroshorea leprosula</name>
    <dbReference type="NCBI Taxonomy" id="152421"/>
    <lineage>
        <taxon>Eukaryota</taxon>
        <taxon>Viridiplantae</taxon>
        <taxon>Streptophyta</taxon>
        <taxon>Embryophyta</taxon>
        <taxon>Tracheophyta</taxon>
        <taxon>Spermatophyta</taxon>
        <taxon>Magnoliopsida</taxon>
        <taxon>eudicotyledons</taxon>
        <taxon>Gunneridae</taxon>
        <taxon>Pentapetalae</taxon>
        <taxon>rosids</taxon>
        <taxon>malvids</taxon>
        <taxon>Malvales</taxon>
        <taxon>Dipterocarpaceae</taxon>
        <taxon>Rubroshorea</taxon>
    </lineage>
</organism>
<dbReference type="EMBL" id="BPVZ01001255">
    <property type="protein sequence ID" value="GKV53309.1"/>
    <property type="molecule type" value="Genomic_DNA"/>
</dbReference>
<keyword evidence="2" id="KW-1185">Reference proteome</keyword>